<accession>A0A9P5CG76</accession>
<dbReference type="EMBL" id="QLNT01000005">
    <property type="protein sequence ID" value="KAF3074234.1"/>
    <property type="molecule type" value="Genomic_DNA"/>
</dbReference>
<gene>
    <name evidence="3" type="ORF">CFAM422_003280</name>
</gene>
<evidence type="ECO:0000256" key="2">
    <source>
        <dbReference type="SAM" id="SignalP"/>
    </source>
</evidence>
<reference evidence="3 4" key="1">
    <citation type="submission" date="2018-06" db="EMBL/GenBank/DDBJ databases">
        <title>Genome analysis of cellulolytic fungus Trichoderma lentiforme CFAM-422.</title>
        <authorList>
            <person name="Steindorff A.S."/>
            <person name="Formighieri E.F."/>
            <person name="Midorikawa G.E.O."/>
            <person name="Tamietti M.S."/>
            <person name="Ramos E.Z."/>
            <person name="Silva A.S."/>
            <person name="Bon E.P.S."/>
            <person name="Mendes T.D."/>
            <person name="Damaso M.C.T."/>
            <person name="Favaro L.C.L."/>
        </authorList>
    </citation>
    <scope>NUCLEOTIDE SEQUENCE [LARGE SCALE GENOMIC DNA]</scope>
    <source>
        <strain evidence="3 4">CFAM-422</strain>
    </source>
</reference>
<evidence type="ECO:0000256" key="1">
    <source>
        <dbReference type="SAM" id="MobiDB-lite"/>
    </source>
</evidence>
<protein>
    <recommendedName>
        <fullName evidence="5">Secreted protein</fullName>
    </recommendedName>
</protein>
<feature type="region of interest" description="Disordered" evidence="1">
    <location>
        <begin position="32"/>
        <end position="58"/>
    </location>
</feature>
<dbReference type="Proteomes" id="UP000801864">
    <property type="component" value="Unassembled WGS sequence"/>
</dbReference>
<name>A0A9P5CG76_9HYPO</name>
<keyword evidence="2" id="KW-0732">Signal</keyword>
<evidence type="ECO:0000313" key="4">
    <source>
        <dbReference type="Proteomes" id="UP000801864"/>
    </source>
</evidence>
<feature type="chain" id="PRO_5040480930" description="Secreted protein" evidence="2">
    <location>
        <begin position="28"/>
        <end position="135"/>
    </location>
</feature>
<proteinExistence type="predicted"/>
<dbReference type="AlphaFoldDB" id="A0A9P5CG76"/>
<organism evidence="3 4">
    <name type="scientific">Trichoderma lentiforme</name>
    <dbReference type="NCBI Taxonomy" id="1567552"/>
    <lineage>
        <taxon>Eukaryota</taxon>
        <taxon>Fungi</taxon>
        <taxon>Dikarya</taxon>
        <taxon>Ascomycota</taxon>
        <taxon>Pezizomycotina</taxon>
        <taxon>Sordariomycetes</taxon>
        <taxon>Hypocreomycetidae</taxon>
        <taxon>Hypocreales</taxon>
        <taxon>Hypocreaceae</taxon>
        <taxon>Trichoderma</taxon>
    </lineage>
</organism>
<feature type="region of interest" description="Disordered" evidence="1">
    <location>
        <begin position="114"/>
        <end position="135"/>
    </location>
</feature>
<evidence type="ECO:0000313" key="3">
    <source>
        <dbReference type="EMBL" id="KAF3074234.1"/>
    </source>
</evidence>
<feature type="compositionally biased region" description="Basic and acidic residues" evidence="1">
    <location>
        <begin position="32"/>
        <end position="46"/>
    </location>
</feature>
<sequence length="135" mass="14823">MTRAISHFHFLRCLHYLALLLLPWTWLDKTGQDKARQGKTRQDKAKSKATRTRPSKTEAVRDLVTNLDIVLLRSTPPFLPCPTRLYSSTSQYTAKQHPLGETKTGVAAGRTVTALRSGSAAEPKAPTLSPPGTGL</sequence>
<evidence type="ECO:0008006" key="5">
    <source>
        <dbReference type="Google" id="ProtNLM"/>
    </source>
</evidence>
<keyword evidence="4" id="KW-1185">Reference proteome</keyword>
<feature type="signal peptide" evidence="2">
    <location>
        <begin position="1"/>
        <end position="27"/>
    </location>
</feature>
<comment type="caution">
    <text evidence="3">The sequence shown here is derived from an EMBL/GenBank/DDBJ whole genome shotgun (WGS) entry which is preliminary data.</text>
</comment>